<dbReference type="InterPro" id="IPR040442">
    <property type="entry name" value="Pyrv_kinase-like_dom_sf"/>
</dbReference>
<reference evidence="2" key="1">
    <citation type="submission" date="2018-09" db="EMBL/GenBank/DDBJ databases">
        <authorList>
            <person name="Livingstone P.G."/>
            <person name="Whitworth D.E."/>
        </authorList>
    </citation>
    <scope>NUCLEOTIDE SEQUENCE [LARGE SCALE GENOMIC DNA]</scope>
    <source>
        <strain evidence="2">CA040B</strain>
    </source>
</reference>
<gene>
    <name evidence="1" type="ORF">D7X12_39160</name>
</gene>
<keyword evidence="1" id="KW-0670">Pyruvate</keyword>
<dbReference type="Gene3D" id="3.20.20.60">
    <property type="entry name" value="Phosphoenolpyruvate-binding domains"/>
    <property type="match status" value="1"/>
</dbReference>
<proteinExistence type="predicted"/>
<evidence type="ECO:0000313" key="2">
    <source>
        <dbReference type="Proteomes" id="UP000273405"/>
    </source>
</evidence>
<dbReference type="InterPro" id="IPR015813">
    <property type="entry name" value="Pyrv/PenolPyrv_kinase-like_dom"/>
</dbReference>
<keyword evidence="2" id="KW-1185">Reference proteome</keyword>
<comment type="caution">
    <text evidence="1">The sequence shown here is derived from an EMBL/GenBank/DDBJ whole genome shotgun (WGS) entry which is preliminary data.</text>
</comment>
<name>A0A3A8MNF3_9BACT</name>
<accession>A0A3A8MNF3</accession>
<dbReference type="SUPFAM" id="SSF51621">
    <property type="entry name" value="Phosphoenolpyruvate/pyruvate domain"/>
    <property type="match status" value="1"/>
</dbReference>
<dbReference type="InterPro" id="IPR039556">
    <property type="entry name" value="ICL/PEPM"/>
</dbReference>
<dbReference type="PANTHER" id="PTHR42905:SF16">
    <property type="entry name" value="CARBOXYPHOSPHONOENOLPYRUVATE PHOSPHONOMUTASE-LIKE PROTEIN (AFU_ORTHOLOGUE AFUA_5G07230)"/>
    <property type="match status" value="1"/>
</dbReference>
<dbReference type="AlphaFoldDB" id="A0A3A8MNF3"/>
<evidence type="ECO:0000313" key="1">
    <source>
        <dbReference type="EMBL" id="RKH30255.1"/>
    </source>
</evidence>
<dbReference type="Pfam" id="PF13714">
    <property type="entry name" value="PEP_mutase"/>
    <property type="match status" value="1"/>
</dbReference>
<dbReference type="CDD" id="cd00377">
    <property type="entry name" value="ICL_PEPM"/>
    <property type="match status" value="1"/>
</dbReference>
<dbReference type="PANTHER" id="PTHR42905">
    <property type="entry name" value="PHOSPHOENOLPYRUVATE CARBOXYLASE"/>
    <property type="match status" value="1"/>
</dbReference>
<dbReference type="Proteomes" id="UP000273405">
    <property type="component" value="Unassembled WGS sequence"/>
</dbReference>
<dbReference type="RefSeq" id="WP_120630255.1">
    <property type="nucleotide sequence ID" value="NZ_RAWG01000480.1"/>
</dbReference>
<dbReference type="GO" id="GO:0016829">
    <property type="term" value="F:lyase activity"/>
    <property type="evidence" value="ECO:0007669"/>
    <property type="project" value="UniProtKB-KW"/>
</dbReference>
<dbReference type="OrthoDB" id="9771433at2"/>
<keyword evidence="1" id="KW-0456">Lyase</keyword>
<organism evidence="1 2">
    <name type="scientific">Corallococcus sicarius</name>
    <dbReference type="NCBI Taxonomy" id="2316726"/>
    <lineage>
        <taxon>Bacteria</taxon>
        <taxon>Pseudomonadati</taxon>
        <taxon>Myxococcota</taxon>
        <taxon>Myxococcia</taxon>
        <taxon>Myxococcales</taxon>
        <taxon>Cystobacterineae</taxon>
        <taxon>Myxococcaceae</taxon>
        <taxon>Corallococcus</taxon>
    </lineage>
</organism>
<sequence length="273" mass="28596">MTATQATAASTFRALHQGPELLILPNAWDAGSARLFESVGARAIATTSAGVAWSQGFPDGDALPMDRLVATVQAIVDLIRVPLTVDAEGGYSDDPATVGENVARLLSAGAVGVNLEDGASPPELLAAKIERVKQAAARLGLDVFINTRTDVFLNSKLVPPERRLEETLSRAARYQQAGADGLFVPGVTDAADIQAITRGTPLPVNVLARPNLPATAELQRLGVRRLSAGTAIAASLWGRAEALAKSFLHEGHSAELFTGAASYPTLNGLMTRR</sequence>
<dbReference type="EMBL" id="RAWG01000480">
    <property type="protein sequence ID" value="RKH30255.1"/>
    <property type="molecule type" value="Genomic_DNA"/>
</dbReference>
<protein>
    <submittedName>
        <fullName evidence="1">Isocitrate lyase/phosphoenolpyruvate mutase family protein</fullName>
    </submittedName>
</protein>